<protein>
    <submittedName>
        <fullName evidence="4">Reverse transcriptase domain-containing protein</fullName>
    </submittedName>
</protein>
<dbReference type="EMBL" id="BQNB010010782">
    <property type="protein sequence ID" value="GJS81883.1"/>
    <property type="molecule type" value="Genomic_DNA"/>
</dbReference>
<dbReference type="SMART" id="SM00343">
    <property type="entry name" value="ZnF_C2HC"/>
    <property type="match status" value="2"/>
</dbReference>
<keyword evidence="4" id="KW-0808">Transferase</keyword>
<evidence type="ECO:0000256" key="1">
    <source>
        <dbReference type="PROSITE-ProRule" id="PRU00047"/>
    </source>
</evidence>
<feature type="region of interest" description="Disordered" evidence="2">
    <location>
        <begin position="309"/>
        <end position="337"/>
    </location>
</feature>
<sequence length="492" mass="55413">MDAEIRRQTAEEVGYGIRDVWVDLIEAVEEVAPTTLEGVNARVTELAGVQEQDTHDVYAVIEDTHDRQTQLFQRVDGLVEDRQFHYETARLLDWEALASQEAWAHSVGLSSTVHYELQAYRTHTQMQDYRIASQESLMTTLIAQVSSLQGQLSAALGQIQALQARDQTHADDHEGAAPLLSKGTEGVVVLSQCFKKMESVFYISNCVVENQVKFATCTFLGNALTCKTVTDVASYTLRFQELALMCRRMFHEESDEVERYVGGLPDMIRGNVMSYQPKTMEKAIEFANDQMDQKVLTITERQAEQKRKLEFNAGNNQGYQQQNKRQNTRRAYTAGPGEKREYTGSLPLCTKCNYHHKGPCAPRCNKCKKIGHLARDCRSSGPNGNNNNRGNSGTTQNAGTCYECGVSGAHFKREYQSILKLCRIYTTRLVEFQIDLIPGVAPVARAPYRLAPSEMKELSKQIQELSDKGFIRPSSSPWRASVLFFKKKDGSF</sequence>
<dbReference type="PROSITE" id="PS50158">
    <property type="entry name" value="ZF_CCHC"/>
    <property type="match status" value="1"/>
</dbReference>
<dbReference type="PANTHER" id="PTHR15503:SF45">
    <property type="entry name" value="RNA-DIRECTED DNA POLYMERASE HOMOLOG"/>
    <property type="match status" value="1"/>
</dbReference>
<keyword evidence="1" id="KW-0863">Zinc-finger</keyword>
<keyword evidence="4" id="KW-0548">Nucleotidyltransferase</keyword>
<dbReference type="Proteomes" id="UP001151760">
    <property type="component" value="Unassembled WGS sequence"/>
</dbReference>
<feature type="domain" description="CCHC-type" evidence="3">
    <location>
        <begin position="363"/>
        <end position="379"/>
    </location>
</feature>
<dbReference type="Pfam" id="PF00098">
    <property type="entry name" value="zf-CCHC"/>
    <property type="match status" value="1"/>
</dbReference>
<reference evidence="4" key="1">
    <citation type="journal article" date="2022" name="Int. J. Mol. Sci.">
        <title>Draft Genome of Tanacetum Coccineum: Genomic Comparison of Closely Related Tanacetum-Family Plants.</title>
        <authorList>
            <person name="Yamashiro T."/>
            <person name="Shiraishi A."/>
            <person name="Nakayama K."/>
            <person name="Satake H."/>
        </authorList>
    </citation>
    <scope>NUCLEOTIDE SEQUENCE</scope>
</reference>
<keyword evidence="5" id="KW-1185">Reference proteome</keyword>
<keyword evidence="1" id="KW-0479">Metal-binding</keyword>
<keyword evidence="4" id="KW-0695">RNA-directed DNA polymerase</keyword>
<dbReference type="InterPro" id="IPR043502">
    <property type="entry name" value="DNA/RNA_pol_sf"/>
</dbReference>
<comment type="caution">
    <text evidence="4">The sequence shown here is derived from an EMBL/GenBank/DDBJ whole genome shotgun (WGS) entry which is preliminary data.</text>
</comment>
<dbReference type="PANTHER" id="PTHR15503">
    <property type="entry name" value="LDOC1 RELATED"/>
    <property type="match status" value="1"/>
</dbReference>
<organism evidence="4 5">
    <name type="scientific">Tanacetum coccineum</name>
    <dbReference type="NCBI Taxonomy" id="301880"/>
    <lineage>
        <taxon>Eukaryota</taxon>
        <taxon>Viridiplantae</taxon>
        <taxon>Streptophyta</taxon>
        <taxon>Embryophyta</taxon>
        <taxon>Tracheophyta</taxon>
        <taxon>Spermatophyta</taxon>
        <taxon>Magnoliopsida</taxon>
        <taxon>eudicotyledons</taxon>
        <taxon>Gunneridae</taxon>
        <taxon>Pentapetalae</taxon>
        <taxon>asterids</taxon>
        <taxon>campanulids</taxon>
        <taxon>Asterales</taxon>
        <taxon>Asteraceae</taxon>
        <taxon>Asteroideae</taxon>
        <taxon>Anthemideae</taxon>
        <taxon>Anthemidinae</taxon>
        <taxon>Tanacetum</taxon>
    </lineage>
</organism>
<dbReference type="SUPFAM" id="SSF56672">
    <property type="entry name" value="DNA/RNA polymerases"/>
    <property type="match status" value="1"/>
</dbReference>
<dbReference type="InterPro" id="IPR001878">
    <property type="entry name" value="Znf_CCHC"/>
</dbReference>
<accession>A0ABQ4YVQ4</accession>
<dbReference type="GO" id="GO:0003964">
    <property type="term" value="F:RNA-directed DNA polymerase activity"/>
    <property type="evidence" value="ECO:0007669"/>
    <property type="project" value="UniProtKB-KW"/>
</dbReference>
<proteinExistence type="predicted"/>
<dbReference type="Gene3D" id="3.10.10.10">
    <property type="entry name" value="HIV Type 1 Reverse Transcriptase, subunit A, domain 1"/>
    <property type="match status" value="1"/>
</dbReference>
<name>A0ABQ4YVQ4_9ASTR</name>
<gene>
    <name evidence="4" type="ORF">Tco_0748424</name>
</gene>
<keyword evidence="1" id="KW-0862">Zinc</keyword>
<evidence type="ECO:0000313" key="4">
    <source>
        <dbReference type="EMBL" id="GJS81883.1"/>
    </source>
</evidence>
<reference evidence="4" key="2">
    <citation type="submission" date="2022-01" db="EMBL/GenBank/DDBJ databases">
        <authorList>
            <person name="Yamashiro T."/>
            <person name="Shiraishi A."/>
            <person name="Satake H."/>
            <person name="Nakayama K."/>
        </authorList>
    </citation>
    <scope>NUCLEOTIDE SEQUENCE</scope>
</reference>
<feature type="compositionally biased region" description="Low complexity" evidence="2">
    <location>
        <begin position="312"/>
        <end position="325"/>
    </location>
</feature>
<evidence type="ECO:0000256" key="2">
    <source>
        <dbReference type="SAM" id="MobiDB-lite"/>
    </source>
</evidence>
<dbReference type="InterPro" id="IPR032567">
    <property type="entry name" value="RTL1-rel"/>
</dbReference>
<dbReference type="Gene3D" id="4.10.60.10">
    <property type="entry name" value="Zinc finger, CCHC-type"/>
    <property type="match status" value="1"/>
</dbReference>
<evidence type="ECO:0000259" key="3">
    <source>
        <dbReference type="PROSITE" id="PS50158"/>
    </source>
</evidence>
<evidence type="ECO:0000313" key="5">
    <source>
        <dbReference type="Proteomes" id="UP001151760"/>
    </source>
</evidence>